<evidence type="ECO:0000313" key="3">
    <source>
        <dbReference type="EMBL" id="WXB09174.1"/>
    </source>
</evidence>
<dbReference type="RefSeq" id="WP_394838845.1">
    <property type="nucleotide sequence ID" value="NZ_CP089929.1"/>
</dbReference>
<keyword evidence="4" id="KW-1185">Reference proteome</keyword>
<proteinExistence type="predicted"/>
<feature type="signal peptide" evidence="2">
    <location>
        <begin position="1"/>
        <end position="20"/>
    </location>
</feature>
<evidence type="ECO:0000313" key="4">
    <source>
        <dbReference type="Proteomes" id="UP001374803"/>
    </source>
</evidence>
<protein>
    <submittedName>
        <fullName evidence="3">Uncharacterized protein</fullName>
    </submittedName>
</protein>
<organism evidence="3 4">
    <name type="scientific">Pendulispora rubella</name>
    <dbReference type="NCBI Taxonomy" id="2741070"/>
    <lineage>
        <taxon>Bacteria</taxon>
        <taxon>Pseudomonadati</taxon>
        <taxon>Myxococcota</taxon>
        <taxon>Myxococcia</taxon>
        <taxon>Myxococcales</taxon>
        <taxon>Sorangiineae</taxon>
        <taxon>Pendulisporaceae</taxon>
        <taxon>Pendulispora</taxon>
    </lineage>
</organism>
<keyword evidence="2" id="KW-0732">Signal</keyword>
<feature type="compositionally biased region" description="Pro residues" evidence="1">
    <location>
        <begin position="24"/>
        <end position="34"/>
    </location>
</feature>
<accession>A0ABZ2LE18</accession>
<feature type="chain" id="PRO_5046410009" evidence="2">
    <location>
        <begin position="21"/>
        <end position="219"/>
    </location>
</feature>
<evidence type="ECO:0000256" key="2">
    <source>
        <dbReference type="SAM" id="SignalP"/>
    </source>
</evidence>
<gene>
    <name evidence="3" type="ORF">LVJ94_18300</name>
</gene>
<name>A0ABZ2LE18_9BACT</name>
<dbReference type="EMBL" id="CP089983">
    <property type="protein sequence ID" value="WXB09174.1"/>
    <property type="molecule type" value="Genomic_DNA"/>
</dbReference>
<sequence>MLKTLAGFALIALVAGPAGAQTGAPPPQLPPPSGTPAAATNPRPSDAIQPGASAQAGVQADAQVGFGRRVQLSPQEEVQEADRSLSRMEGAAMGIRKQLEQARQQRDVVKTLCLNDKLSQTDVAIRSARDRATALKMAAQRNDVELANHEFTILTVLRQRTEQLTAEANQCIGEESAFIGDTQTTMLVDPNLPVEDTTAFPPLDPIAISEPPKCTSCSR</sequence>
<feature type="region of interest" description="Disordered" evidence="1">
    <location>
        <begin position="20"/>
        <end position="59"/>
    </location>
</feature>
<dbReference type="Proteomes" id="UP001374803">
    <property type="component" value="Chromosome"/>
</dbReference>
<reference evidence="3" key="1">
    <citation type="submission" date="2021-12" db="EMBL/GenBank/DDBJ databases">
        <title>Discovery of the Pendulisporaceae a myxobacterial family with distinct sporulation behavior and unique specialized metabolism.</title>
        <authorList>
            <person name="Garcia R."/>
            <person name="Popoff A."/>
            <person name="Bader C.D."/>
            <person name="Loehr J."/>
            <person name="Walesch S."/>
            <person name="Walt C."/>
            <person name="Boldt J."/>
            <person name="Bunk B."/>
            <person name="Haeckl F.J.F.P.J."/>
            <person name="Gunesch A.P."/>
            <person name="Birkelbach J."/>
            <person name="Nuebel U."/>
            <person name="Pietschmann T."/>
            <person name="Bach T."/>
            <person name="Mueller R."/>
        </authorList>
    </citation>
    <scope>NUCLEOTIDE SEQUENCE</scope>
    <source>
        <strain evidence="3">MSr11367</strain>
    </source>
</reference>
<evidence type="ECO:0000256" key="1">
    <source>
        <dbReference type="SAM" id="MobiDB-lite"/>
    </source>
</evidence>